<evidence type="ECO:0000256" key="3">
    <source>
        <dbReference type="ARBA" id="ARBA00023015"/>
    </source>
</evidence>
<dbReference type="PROSITE" id="PS50949">
    <property type="entry name" value="HTH_GNTR"/>
    <property type="match status" value="1"/>
</dbReference>
<comment type="similarity">
    <text evidence="1">In the C-terminal section; belongs to the class-I pyridoxal-phosphate-dependent aminotransferase family.</text>
</comment>
<evidence type="ECO:0000313" key="7">
    <source>
        <dbReference type="EMBL" id="MEM5286431.1"/>
    </source>
</evidence>
<dbReference type="InterPro" id="IPR000524">
    <property type="entry name" value="Tscrpt_reg_HTH_GntR"/>
</dbReference>
<reference evidence="7 8" key="1">
    <citation type="submission" date="2024-01" db="EMBL/GenBank/DDBJ databases">
        <title>The diversity of rhizobia nodulating Mimosa spp. in eleven states of Brazil covering several biomes is determined by host plant, location, and edaphic factors.</title>
        <authorList>
            <person name="Rouws L."/>
            <person name="Barauna A."/>
            <person name="Beukes C."/>
            <person name="De Faria S.M."/>
            <person name="Gross E."/>
            <person name="Dos Reis Junior F.B."/>
            <person name="Simon M."/>
            <person name="Maluk M."/>
            <person name="Odee D.W."/>
            <person name="Kenicer G."/>
            <person name="Young J.P.W."/>
            <person name="Reis V.M."/>
            <person name="Zilli J."/>
            <person name="James E.K."/>
        </authorList>
    </citation>
    <scope>NUCLEOTIDE SEQUENCE [LARGE SCALE GENOMIC DNA]</scope>
    <source>
        <strain evidence="7 8">JPY77</strain>
    </source>
</reference>
<dbReference type="PANTHER" id="PTHR46577:SF1">
    <property type="entry name" value="HTH-TYPE TRANSCRIPTIONAL REGULATORY PROTEIN GABR"/>
    <property type="match status" value="1"/>
</dbReference>
<dbReference type="PRINTS" id="PR00035">
    <property type="entry name" value="HTHGNTR"/>
</dbReference>
<dbReference type="Pfam" id="PF00155">
    <property type="entry name" value="Aminotran_1_2"/>
    <property type="match status" value="1"/>
</dbReference>
<keyword evidence="8" id="KW-1185">Reference proteome</keyword>
<protein>
    <submittedName>
        <fullName evidence="7">PLP-dependent aminotransferase family protein</fullName>
    </submittedName>
</protein>
<keyword evidence="4" id="KW-0238">DNA-binding</keyword>
<comment type="caution">
    <text evidence="7">The sequence shown here is derived from an EMBL/GenBank/DDBJ whole genome shotgun (WGS) entry which is preliminary data.</text>
</comment>
<keyword evidence="2" id="KW-0663">Pyridoxal phosphate</keyword>
<dbReference type="RefSeq" id="WP_233471787.1">
    <property type="nucleotide sequence ID" value="NZ_CAJHCS010000007.1"/>
</dbReference>
<dbReference type="CDD" id="cd00609">
    <property type="entry name" value="AAT_like"/>
    <property type="match status" value="1"/>
</dbReference>
<dbReference type="InterPro" id="IPR036388">
    <property type="entry name" value="WH-like_DNA-bd_sf"/>
</dbReference>
<name>A0ABU9QAM5_9BURK</name>
<evidence type="ECO:0000259" key="6">
    <source>
        <dbReference type="PROSITE" id="PS50949"/>
    </source>
</evidence>
<dbReference type="Proteomes" id="UP001494588">
    <property type="component" value="Unassembled WGS sequence"/>
</dbReference>
<evidence type="ECO:0000256" key="4">
    <source>
        <dbReference type="ARBA" id="ARBA00023125"/>
    </source>
</evidence>
<dbReference type="Gene3D" id="1.10.10.10">
    <property type="entry name" value="Winged helix-like DNA-binding domain superfamily/Winged helix DNA-binding domain"/>
    <property type="match status" value="1"/>
</dbReference>
<dbReference type="InterPro" id="IPR004839">
    <property type="entry name" value="Aminotransferase_I/II_large"/>
</dbReference>
<dbReference type="EMBL" id="JAZHGC010000008">
    <property type="protein sequence ID" value="MEM5286431.1"/>
    <property type="molecule type" value="Genomic_DNA"/>
</dbReference>
<dbReference type="Pfam" id="PF00392">
    <property type="entry name" value="GntR"/>
    <property type="match status" value="1"/>
</dbReference>
<feature type="domain" description="HTH gntR-type" evidence="6">
    <location>
        <begin position="25"/>
        <end position="93"/>
    </location>
</feature>
<dbReference type="CDD" id="cd07377">
    <property type="entry name" value="WHTH_GntR"/>
    <property type="match status" value="1"/>
</dbReference>
<evidence type="ECO:0000256" key="2">
    <source>
        <dbReference type="ARBA" id="ARBA00022898"/>
    </source>
</evidence>
<keyword evidence="7" id="KW-0808">Transferase</keyword>
<dbReference type="Gene3D" id="3.40.640.10">
    <property type="entry name" value="Type I PLP-dependent aspartate aminotransferase-like (Major domain)"/>
    <property type="match status" value="1"/>
</dbReference>
<sequence length="489" mass="54125">MVRSAVSKQSHPALVDLEIDRYASGPVFRQIIRQLRERIDNAVLPCGTRLPPTRDLAQQLGIARNCVVEAYDELIADGVLEGRGRSGTFVAASRGFTAPRREEVIGQSSVLRRIDNENNDAPPQPVAAFDWRLGQVNVRALPLEAWRNACREAGRHLPPAGYGDPRGEPGLRHTIAHWLHEHRSVSVDPNQIVVTHGTGQALHLVSRTFLRDGDMCAVEDPGYLGANWAFARSGATLHHVPVDDEGMLVERIIESPTTPALVHVTPAHQYPLGGRLSGPRRRSLIDLARTHGTMIVENEYDCEFHYAGTRYPPLFASAPENTLLLSTFAKAVSPSLRLGFIAAPKAAATALAAHIERERVHVSWPVQKIIETLLVSGELDKHLRRVRRHYGAMRDLVRGRLAEYVSEIELRGDEGGLHVVVAGRERAFDLELRKALNLRGIVFNEVREFASSAMEESNGFLLGYAHMDLSDLSAALDELTTCIQQCYSH</sequence>
<dbReference type="InterPro" id="IPR051446">
    <property type="entry name" value="HTH_trans_reg/aminotransferase"/>
</dbReference>
<evidence type="ECO:0000256" key="5">
    <source>
        <dbReference type="ARBA" id="ARBA00023163"/>
    </source>
</evidence>
<keyword evidence="5" id="KW-0804">Transcription</keyword>
<dbReference type="SMART" id="SM00345">
    <property type="entry name" value="HTH_GNTR"/>
    <property type="match status" value="1"/>
</dbReference>
<dbReference type="SUPFAM" id="SSF53383">
    <property type="entry name" value="PLP-dependent transferases"/>
    <property type="match status" value="1"/>
</dbReference>
<dbReference type="InterPro" id="IPR015421">
    <property type="entry name" value="PyrdxlP-dep_Trfase_major"/>
</dbReference>
<dbReference type="InterPro" id="IPR015424">
    <property type="entry name" value="PyrdxlP-dep_Trfase"/>
</dbReference>
<dbReference type="SUPFAM" id="SSF46785">
    <property type="entry name" value="Winged helix' DNA-binding domain"/>
    <property type="match status" value="1"/>
</dbReference>
<dbReference type="InterPro" id="IPR036390">
    <property type="entry name" value="WH_DNA-bd_sf"/>
</dbReference>
<evidence type="ECO:0000313" key="8">
    <source>
        <dbReference type="Proteomes" id="UP001494588"/>
    </source>
</evidence>
<accession>A0ABU9QAM5</accession>
<proteinExistence type="inferred from homology"/>
<keyword evidence="7" id="KW-0032">Aminotransferase</keyword>
<evidence type="ECO:0000256" key="1">
    <source>
        <dbReference type="ARBA" id="ARBA00005384"/>
    </source>
</evidence>
<dbReference type="PANTHER" id="PTHR46577">
    <property type="entry name" value="HTH-TYPE TRANSCRIPTIONAL REGULATORY PROTEIN GABR"/>
    <property type="match status" value="1"/>
</dbReference>
<gene>
    <name evidence="7" type="ORF">V4C55_11980</name>
</gene>
<organism evidence="7 8">
    <name type="scientific">Paraburkholderia sabiae</name>
    <dbReference type="NCBI Taxonomy" id="273251"/>
    <lineage>
        <taxon>Bacteria</taxon>
        <taxon>Pseudomonadati</taxon>
        <taxon>Pseudomonadota</taxon>
        <taxon>Betaproteobacteria</taxon>
        <taxon>Burkholderiales</taxon>
        <taxon>Burkholderiaceae</taxon>
        <taxon>Paraburkholderia</taxon>
    </lineage>
</organism>
<dbReference type="GO" id="GO:0008483">
    <property type="term" value="F:transaminase activity"/>
    <property type="evidence" value="ECO:0007669"/>
    <property type="project" value="UniProtKB-KW"/>
</dbReference>
<keyword evidence="3" id="KW-0805">Transcription regulation</keyword>